<evidence type="ECO:0000256" key="1">
    <source>
        <dbReference type="SAM" id="Coils"/>
    </source>
</evidence>
<dbReference type="GeneID" id="8512914"/>
<protein>
    <submittedName>
        <fullName evidence="2">Uncharacterized protein</fullName>
    </submittedName>
</protein>
<gene>
    <name evidence="2" type="ordered locus">Metvu_0580</name>
</gene>
<dbReference type="RefSeq" id="WP_015732660.1">
    <property type="nucleotide sequence ID" value="NC_013407.1"/>
</dbReference>
<dbReference type="OrthoDB" id="66101at2157"/>
<reference evidence="2" key="1">
    <citation type="submission" date="2009-10" db="EMBL/GenBank/DDBJ databases">
        <title>Complete sequence of chromosome of Methanocaldococcus vulcanius M7.</title>
        <authorList>
            <consortium name="US DOE Joint Genome Institute"/>
            <person name="Lucas S."/>
            <person name="Copeland A."/>
            <person name="Lapidus A."/>
            <person name="Glavina del Rio T."/>
            <person name="Dalin E."/>
            <person name="Tice H."/>
            <person name="Bruce D."/>
            <person name="Goodwin L."/>
            <person name="Pitluck S."/>
            <person name="Lcollab F.I."/>
            <person name="Brettin T."/>
            <person name="Detter J.C."/>
            <person name="Han C."/>
            <person name="Tapia R."/>
            <person name="Kuske C.R."/>
            <person name="Schmutz J."/>
            <person name="Larimer F."/>
            <person name="Land M."/>
            <person name="Hauser L."/>
            <person name="Kyrpides N."/>
            <person name="Ovchinikova G."/>
            <person name="Sieprawska-Lupa M."/>
            <person name="Whitman W.B."/>
            <person name="Woyke T."/>
        </authorList>
    </citation>
    <scope>NUCLEOTIDE SEQUENCE [LARGE SCALE GENOMIC DNA]</scope>
    <source>
        <strain evidence="2">M7</strain>
    </source>
</reference>
<dbReference type="AlphaFoldDB" id="C9RFT7"/>
<organism evidence="2 3">
    <name type="scientific">Methanocaldococcus vulcanius (strain ATCC 700851 / DSM 12094 / M7)</name>
    <name type="common">Methanococcus vulcanius</name>
    <dbReference type="NCBI Taxonomy" id="579137"/>
    <lineage>
        <taxon>Archaea</taxon>
        <taxon>Methanobacteriati</taxon>
        <taxon>Methanobacteriota</taxon>
        <taxon>Methanomada group</taxon>
        <taxon>Methanococci</taxon>
        <taxon>Methanococcales</taxon>
        <taxon>Methanocaldococcaceae</taxon>
        <taxon>Methanocaldococcus</taxon>
    </lineage>
</organism>
<dbReference type="Proteomes" id="UP000002063">
    <property type="component" value="Chromosome"/>
</dbReference>
<proteinExistence type="predicted"/>
<feature type="coiled-coil region" evidence="1">
    <location>
        <begin position="51"/>
        <end position="85"/>
    </location>
</feature>
<keyword evidence="1" id="KW-0175">Coiled coil</keyword>
<dbReference type="HOGENOM" id="CLU_176742_0_0_2"/>
<dbReference type="EMBL" id="CP001787">
    <property type="protein sequence ID" value="ACX72439.1"/>
    <property type="molecule type" value="Genomic_DNA"/>
</dbReference>
<keyword evidence="3" id="KW-1185">Reference proteome</keyword>
<name>C9RFT7_METVM</name>
<sequence length="98" mass="11048">MALFGKKDTDAIDDLVPKKSDYVEKIAQETIRKDKVDTLVRRSEMEQFYHEKSQSEKIAELKAELAKKDKEIDELKEEIRALRGKAGGVGIGGSPAQR</sequence>
<dbReference type="STRING" id="579137.Metvu_0580"/>
<dbReference type="eggNOG" id="arCOG08301">
    <property type="taxonomic scope" value="Archaea"/>
</dbReference>
<evidence type="ECO:0000313" key="3">
    <source>
        <dbReference type="Proteomes" id="UP000002063"/>
    </source>
</evidence>
<dbReference type="KEGG" id="mvu:Metvu_0580"/>
<evidence type="ECO:0000313" key="2">
    <source>
        <dbReference type="EMBL" id="ACX72439.1"/>
    </source>
</evidence>
<accession>C9RFT7</accession>